<dbReference type="InterPro" id="IPR002372">
    <property type="entry name" value="PQQ_rpt_dom"/>
</dbReference>
<protein>
    <recommendedName>
        <fullName evidence="1">Pyrrolo-quinoline quinone repeat domain-containing protein</fullName>
    </recommendedName>
</protein>
<proteinExistence type="predicted"/>
<reference evidence="2 3" key="1">
    <citation type="submission" date="2015-10" db="EMBL/GenBank/DDBJ databases">
        <authorList>
            <person name="Gilbert D.G."/>
        </authorList>
    </citation>
    <scope>NUCLEOTIDE SEQUENCE [LARGE SCALE GENOMIC DNA]</scope>
    <source>
        <strain evidence="2 3">NRRL B-16712</strain>
    </source>
</reference>
<evidence type="ECO:0000259" key="1">
    <source>
        <dbReference type="Pfam" id="PF13360"/>
    </source>
</evidence>
<accession>A0A0X3V7M0</accession>
<sequence length="425" mass="45064">MAVIELGEPAPVTDEPTAPHRWRPRPWLITAVALLCVVALTGSARPHGGRPGRILWSAPIAAEDQITVAGDAVLQQRTGWTSELTVYDLATGALRWRTGDAPLTRVLPSPADAVVLVVDDQGVATPNRDGGTVTARRSADGATVWQQPGTVLTADAGLALIADHDTRGWVIRLRQVRVADGAALWRRSIAPARDVLVEPTRDGHFGRVLTVTNGRIDLYRWADGVPSASGRVTLAPDSLLSAVHGRLRADRYATAGITSTWYDLTDFRQLGTIDAGTVPAVECGPLVCRAGPASVTATEAGTGREVWRRTDVAGFALVTADRLLLIATDGSTRTLVDPATGRALATHVPGEVVADDTVRDSVLLLHDTRSPAGRSAAVRLDLTTGAWRTLGLLPSIRDPRRCVGTAAGLLLCQDNNRMLVATVPV</sequence>
<keyword evidence="3" id="KW-1185">Reference proteome</keyword>
<dbReference type="InterPro" id="IPR015943">
    <property type="entry name" value="WD40/YVTN_repeat-like_dom_sf"/>
</dbReference>
<dbReference type="OrthoDB" id="3757373at2"/>
<name>A0A0X3V7M0_9ACTN</name>
<dbReference type="Proteomes" id="UP000053244">
    <property type="component" value="Unassembled WGS sequence"/>
</dbReference>
<feature type="domain" description="Pyrrolo-quinoline quinone repeat" evidence="1">
    <location>
        <begin position="52"/>
        <end position="215"/>
    </location>
</feature>
<organism evidence="2 3">
    <name type="scientific">Actinoplanes awajinensis subsp. mycoplanecinus</name>
    <dbReference type="NCBI Taxonomy" id="135947"/>
    <lineage>
        <taxon>Bacteria</taxon>
        <taxon>Bacillati</taxon>
        <taxon>Actinomycetota</taxon>
        <taxon>Actinomycetes</taxon>
        <taxon>Micromonosporales</taxon>
        <taxon>Micromonosporaceae</taxon>
        <taxon>Actinoplanes</taxon>
    </lineage>
</organism>
<dbReference type="Gene3D" id="2.130.10.10">
    <property type="entry name" value="YVTN repeat-like/Quinoprotein amine dehydrogenase"/>
    <property type="match status" value="1"/>
</dbReference>
<evidence type="ECO:0000313" key="3">
    <source>
        <dbReference type="Proteomes" id="UP000053244"/>
    </source>
</evidence>
<evidence type="ECO:0000313" key="2">
    <source>
        <dbReference type="EMBL" id="KUL40698.1"/>
    </source>
</evidence>
<gene>
    <name evidence="2" type="ORF">ADL15_06855</name>
</gene>
<dbReference type="AlphaFoldDB" id="A0A0X3V7M0"/>
<dbReference type="Pfam" id="PF13360">
    <property type="entry name" value="PQQ_2"/>
    <property type="match status" value="1"/>
</dbReference>
<dbReference type="InterPro" id="IPR011047">
    <property type="entry name" value="Quinoprotein_ADH-like_sf"/>
</dbReference>
<comment type="caution">
    <text evidence="2">The sequence shown here is derived from an EMBL/GenBank/DDBJ whole genome shotgun (WGS) entry which is preliminary data.</text>
</comment>
<dbReference type="SUPFAM" id="SSF50998">
    <property type="entry name" value="Quinoprotein alcohol dehydrogenase-like"/>
    <property type="match status" value="1"/>
</dbReference>
<dbReference type="EMBL" id="LLZH01000025">
    <property type="protein sequence ID" value="KUL40698.1"/>
    <property type="molecule type" value="Genomic_DNA"/>
</dbReference>
<dbReference type="RefSeq" id="WP_067685834.1">
    <property type="nucleotide sequence ID" value="NZ_LLZH01000025.1"/>
</dbReference>